<proteinExistence type="predicted"/>
<dbReference type="GeneID" id="64345829"/>
<evidence type="ECO:0000256" key="2">
    <source>
        <dbReference type="SAM" id="Phobius"/>
    </source>
</evidence>
<keyword evidence="2" id="KW-1133">Transmembrane helix</keyword>
<gene>
    <name evidence="3" type="ORF">E2R59_00280</name>
</gene>
<keyword evidence="2" id="KW-0472">Membrane</keyword>
<evidence type="ECO:0000256" key="1">
    <source>
        <dbReference type="SAM" id="MobiDB-lite"/>
    </source>
</evidence>
<name>A0A4R5YSZ5_KOCRO</name>
<sequence length="89" mass="9717">MGLLLLTQVALGVTGGWDLNRTLGVVTAVAIGLSFLLQIRDVRRRQSATDQHQEAIKTAEEYDRRHGMSPRADLSPGRSTEGDQGGDRE</sequence>
<comment type="caution">
    <text evidence="3">The sequence shown here is derived from an EMBL/GenBank/DDBJ whole genome shotgun (WGS) entry which is preliminary data.</text>
</comment>
<evidence type="ECO:0000313" key="4">
    <source>
        <dbReference type="Proteomes" id="UP000295163"/>
    </source>
</evidence>
<dbReference type="AlphaFoldDB" id="A0A4R5YSZ5"/>
<dbReference type="EMBL" id="SMZT01000001">
    <property type="protein sequence ID" value="TDL46497.1"/>
    <property type="molecule type" value="Genomic_DNA"/>
</dbReference>
<feature type="region of interest" description="Disordered" evidence="1">
    <location>
        <begin position="44"/>
        <end position="89"/>
    </location>
</feature>
<evidence type="ECO:0000313" key="3">
    <source>
        <dbReference type="EMBL" id="TDL46497.1"/>
    </source>
</evidence>
<dbReference type="Proteomes" id="UP000295163">
    <property type="component" value="Unassembled WGS sequence"/>
</dbReference>
<organism evidence="3 4">
    <name type="scientific">Kocuria rosea</name>
    <name type="common">Deinococcus erythromyxa</name>
    <name type="synonym">Micrococcus rubens</name>
    <dbReference type="NCBI Taxonomy" id="1275"/>
    <lineage>
        <taxon>Bacteria</taxon>
        <taxon>Bacillati</taxon>
        <taxon>Actinomycetota</taxon>
        <taxon>Actinomycetes</taxon>
        <taxon>Micrococcales</taxon>
        <taxon>Micrococcaceae</taxon>
        <taxon>Kocuria</taxon>
    </lineage>
</organism>
<accession>A0A4R5YSZ5</accession>
<protein>
    <submittedName>
        <fullName evidence="3">Uncharacterized protein</fullName>
    </submittedName>
</protein>
<feature type="compositionally biased region" description="Basic and acidic residues" evidence="1">
    <location>
        <begin position="51"/>
        <end position="66"/>
    </location>
</feature>
<dbReference type="RefSeq" id="WP_133408777.1">
    <property type="nucleotide sequence ID" value="NZ_SMZT01000001.1"/>
</dbReference>
<keyword evidence="2" id="KW-0812">Transmembrane</keyword>
<reference evidence="3 4" key="1">
    <citation type="submission" date="2019-03" db="EMBL/GenBank/DDBJ databases">
        <title>Genome Sequencing and Assembly of Various Microbes Isolated from Partially Reclaimed Soil and Acid Mine Drainage (AMD) Site.</title>
        <authorList>
            <person name="Steinbock B."/>
            <person name="Bechtold R."/>
            <person name="Sevigny J.L."/>
            <person name="Thomas D."/>
            <person name="Cuthill L.R."/>
            <person name="Aveiro Johannsen E.J."/>
            <person name="Thomas K."/>
            <person name="Ghosh A."/>
        </authorList>
    </citation>
    <scope>NUCLEOTIDE SEQUENCE [LARGE SCALE GENOMIC DNA]</scope>
    <source>
        <strain evidence="3 4">S-A3</strain>
    </source>
</reference>
<feature type="transmembrane region" description="Helical" evidence="2">
    <location>
        <begin position="22"/>
        <end position="39"/>
    </location>
</feature>